<dbReference type="PaxDb" id="2850-Phatr41450"/>
<dbReference type="AlphaFoldDB" id="B7GE93"/>
<evidence type="ECO:0000256" key="3">
    <source>
        <dbReference type="SAM" id="MobiDB-lite"/>
    </source>
</evidence>
<evidence type="ECO:0000259" key="4">
    <source>
        <dbReference type="PROSITE" id="PS50102"/>
    </source>
</evidence>
<dbReference type="InterPro" id="IPR035979">
    <property type="entry name" value="RBD_domain_sf"/>
</dbReference>
<dbReference type="PANTHER" id="PTHR48027">
    <property type="entry name" value="HETEROGENEOUS NUCLEAR RIBONUCLEOPROTEIN 87F-RELATED"/>
    <property type="match status" value="1"/>
</dbReference>
<keyword evidence="1 2" id="KW-0694">RNA-binding</keyword>
<dbReference type="eggNOG" id="KOG4205">
    <property type="taxonomic scope" value="Eukaryota"/>
</dbReference>
<feature type="compositionally biased region" description="Polar residues" evidence="3">
    <location>
        <begin position="1"/>
        <end position="34"/>
    </location>
</feature>
<proteinExistence type="predicted"/>
<organism evidence="5 6">
    <name type="scientific">Phaeodactylum tricornutum (strain CCAP 1055/1)</name>
    <dbReference type="NCBI Taxonomy" id="556484"/>
    <lineage>
        <taxon>Eukaryota</taxon>
        <taxon>Sar</taxon>
        <taxon>Stramenopiles</taxon>
        <taxon>Ochrophyta</taxon>
        <taxon>Bacillariophyta</taxon>
        <taxon>Bacillariophyceae</taxon>
        <taxon>Bacillariophycidae</taxon>
        <taxon>Naviculales</taxon>
        <taxon>Phaeodactylaceae</taxon>
        <taxon>Phaeodactylum</taxon>
    </lineage>
</organism>
<dbReference type="InterPro" id="IPR012677">
    <property type="entry name" value="Nucleotide-bd_a/b_plait_sf"/>
</dbReference>
<dbReference type="Proteomes" id="UP000000759">
    <property type="component" value="Chromosome 30"/>
</dbReference>
<gene>
    <name evidence="5" type="ORF">PHATRDRAFT_41450</name>
</gene>
<protein>
    <recommendedName>
        <fullName evidence="4">RRM domain-containing protein</fullName>
    </recommendedName>
</protein>
<evidence type="ECO:0000256" key="2">
    <source>
        <dbReference type="PROSITE-ProRule" id="PRU00176"/>
    </source>
</evidence>
<reference evidence="5 6" key="1">
    <citation type="journal article" date="2008" name="Nature">
        <title>The Phaeodactylum genome reveals the evolutionary history of diatom genomes.</title>
        <authorList>
            <person name="Bowler C."/>
            <person name="Allen A.E."/>
            <person name="Badger J.H."/>
            <person name="Grimwood J."/>
            <person name="Jabbari K."/>
            <person name="Kuo A."/>
            <person name="Maheswari U."/>
            <person name="Martens C."/>
            <person name="Maumus F."/>
            <person name="Otillar R.P."/>
            <person name="Rayko E."/>
            <person name="Salamov A."/>
            <person name="Vandepoele K."/>
            <person name="Beszteri B."/>
            <person name="Gruber A."/>
            <person name="Heijde M."/>
            <person name="Katinka M."/>
            <person name="Mock T."/>
            <person name="Valentin K."/>
            <person name="Verret F."/>
            <person name="Berges J.A."/>
            <person name="Brownlee C."/>
            <person name="Cadoret J.P."/>
            <person name="Chiovitti A."/>
            <person name="Choi C.J."/>
            <person name="Coesel S."/>
            <person name="De Martino A."/>
            <person name="Detter J.C."/>
            <person name="Durkin C."/>
            <person name="Falciatore A."/>
            <person name="Fournet J."/>
            <person name="Haruta M."/>
            <person name="Huysman M.J."/>
            <person name="Jenkins B.D."/>
            <person name="Jiroutova K."/>
            <person name="Jorgensen R.E."/>
            <person name="Joubert Y."/>
            <person name="Kaplan A."/>
            <person name="Kroger N."/>
            <person name="Kroth P.G."/>
            <person name="La Roche J."/>
            <person name="Lindquist E."/>
            <person name="Lommer M."/>
            <person name="Martin-Jezequel V."/>
            <person name="Lopez P.J."/>
            <person name="Lucas S."/>
            <person name="Mangogna M."/>
            <person name="McGinnis K."/>
            <person name="Medlin L.K."/>
            <person name="Montsant A."/>
            <person name="Oudot-Le Secq M.P."/>
            <person name="Napoli C."/>
            <person name="Obornik M."/>
            <person name="Parker M.S."/>
            <person name="Petit J.L."/>
            <person name="Porcel B.M."/>
            <person name="Poulsen N."/>
            <person name="Robison M."/>
            <person name="Rychlewski L."/>
            <person name="Rynearson T.A."/>
            <person name="Schmutz J."/>
            <person name="Shapiro H."/>
            <person name="Siaut M."/>
            <person name="Stanley M."/>
            <person name="Sussman M.R."/>
            <person name="Taylor A.R."/>
            <person name="Vardi A."/>
            <person name="von Dassow P."/>
            <person name="Vyverman W."/>
            <person name="Willis A."/>
            <person name="Wyrwicz L.S."/>
            <person name="Rokhsar D.S."/>
            <person name="Weissenbach J."/>
            <person name="Armbrust E.V."/>
            <person name="Green B.R."/>
            <person name="Van de Peer Y."/>
            <person name="Grigoriev I.V."/>
        </authorList>
    </citation>
    <scope>NUCLEOTIDE SEQUENCE [LARGE SCALE GENOMIC DNA]</scope>
    <source>
        <strain evidence="5 6">CCAP 1055/1</strain>
    </source>
</reference>
<feature type="region of interest" description="Disordered" evidence="3">
    <location>
        <begin position="1"/>
        <end position="61"/>
    </location>
</feature>
<evidence type="ECO:0000256" key="1">
    <source>
        <dbReference type="ARBA" id="ARBA00022884"/>
    </source>
</evidence>
<dbReference type="RefSeq" id="XP_002185444.1">
    <property type="nucleotide sequence ID" value="XM_002185408.1"/>
</dbReference>
<dbReference type="InterPro" id="IPR052462">
    <property type="entry name" value="SLIRP/GR-RBP-like"/>
</dbReference>
<keyword evidence="6" id="KW-1185">Reference proteome</keyword>
<dbReference type="OrthoDB" id="1875751at2759"/>
<dbReference type="KEGG" id="pti:PHATRDRAFT_41450"/>
<evidence type="ECO:0000313" key="6">
    <source>
        <dbReference type="Proteomes" id="UP000000759"/>
    </source>
</evidence>
<sequence length="291" mass="32122">MDSAAKQTPQSASGQATTSEPPQRNDNSNPQQGTGRPVPTGEATLNLSRPSMKIPPTKKDSRKLFVGGLPSDVTDEEFRTFFEQFGELIDSIVMFDRETHRSRGFGFVTFEDPEVSSRLLIMGSEDETGKDLGSRTGRLQMRDKVVEIKSAEPKDSTSRRFVSRSGSRQKAFCMPNSIHAPLAVDPSVMHFATGPSDNPYTAYHVGYYGHYPYMAPVSYPGYEGCTHPYAYAADMPDTYYMPYMQMTPVPYLPTSSHNLSGVQSTTPRIQIQEGEVMCATDPQAVDLTASN</sequence>
<dbReference type="SMART" id="SM00360">
    <property type="entry name" value="RRM"/>
    <property type="match status" value="1"/>
</dbReference>
<dbReference type="InterPro" id="IPR000504">
    <property type="entry name" value="RRM_dom"/>
</dbReference>
<accession>B7GE93</accession>
<dbReference type="GeneID" id="7199279"/>
<dbReference type="PROSITE" id="PS50102">
    <property type="entry name" value="RRM"/>
    <property type="match status" value="1"/>
</dbReference>
<dbReference type="GO" id="GO:0003723">
    <property type="term" value="F:RNA binding"/>
    <property type="evidence" value="ECO:0007669"/>
    <property type="project" value="UniProtKB-UniRule"/>
</dbReference>
<feature type="domain" description="RRM" evidence="4">
    <location>
        <begin position="62"/>
        <end position="153"/>
    </location>
</feature>
<dbReference type="Gene3D" id="3.30.70.330">
    <property type="match status" value="1"/>
</dbReference>
<dbReference type="HOGENOM" id="CLU_958004_0_0_1"/>
<dbReference type="InParanoid" id="B7GE93"/>
<dbReference type="Pfam" id="PF00076">
    <property type="entry name" value="RRM_1"/>
    <property type="match status" value="1"/>
</dbReference>
<name>B7GE93_PHATC</name>
<dbReference type="EMBL" id="CM000632">
    <property type="protein sequence ID" value="EEC43113.1"/>
    <property type="molecule type" value="Genomic_DNA"/>
</dbReference>
<reference evidence="6" key="2">
    <citation type="submission" date="2008-08" db="EMBL/GenBank/DDBJ databases">
        <authorList>
            <consortium name="Diatom Consortium"/>
            <person name="Grigoriev I."/>
            <person name="Grimwood J."/>
            <person name="Kuo A."/>
            <person name="Otillar R.P."/>
            <person name="Salamov A."/>
            <person name="Detter J.C."/>
            <person name="Lindquist E."/>
            <person name="Shapiro H."/>
            <person name="Lucas S."/>
            <person name="Glavina del Rio T."/>
            <person name="Pitluck S."/>
            <person name="Rokhsar D."/>
            <person name="Bowler C."/>
        </authorList>
    </citation>
    <scope>GENOME REANNOTATION</scope>
    <source>
        <strain evidence="6">CCAP 1055/1</strain>
    </source>
</reference>
<evidence type="ECO:0000313" key="5">
    <source>
        <dbReference type="EMBL" id="EEC43113.1"/>
    </source>
</evidence>
<dbReference type="SUPFAM" id="SSF54928">
    <property type="entry name" value="RNA-binding domain, RBD"/>
    <property type="match status" value="1"/>
</dbReference>